<organism evidence="2 3">
    <name type="scientific">Anas platyrhynchos</name>
    <name type="common">Mallard</name>
    <name type="synonym">Anas boschas</name>
    <dbReference type="NCBI Taxonomy" id="8839"/>
    <lineage>
        <taxon>Eukaryota</taxon>
        <taxon>Metazoa</taxon>
        <taxon>Chordata</taxon>
        <taxon>Craniata</taxon>
        <taxon>Vertebrata</taxon>
        <taxon>Euteleostomi</taxon>
        <taxon>Archelosauria</taxon>
        <taxon>Archosauria</taxon>
        <taxon>Dinosauria</taxon>
        <taxon>Saurischia</taxon>
        <taxon>Theropoda</taxon>
        <taxon>Coelurosauria</taxon>
        <taxon>Aves</taxon>
        <taxon>Neognathae</taxon>
        <taxon>Galloanserae</taxon>
        <taxon>Anseriformes</taxon>
        <taxon>Anatidae</taxon>
        <taxon>Anatinae</taxon>
        <taxon>Anas</taxon>
    </lineage>
</organism>
<reference evidence="3" key="1">
    <citation type="journal article" date="2013" name="Nat. Genet.">
        <title>The duck genome and transcriptome provide insight into an avian influenza virus reservoir species.</title>
        <authorList>
            <person name="Huang Y."/>
            <person name="Li Y."/>
            <person name="Burt D.W."/>
            <person name="Chen H."/>
            <person name="Zhang Y."/>
            <person name="Qian W."/>
            <person name="Kim H."/>
            <person name="Gan S."/>
            <person name="Zhao Y."/>
            <person name="Li J."/>
            <person name="Yi K."/>
            <person name="Feng H."/>
            <person name="Zhu P."/>
            <person name="Li B."/>
            <person name="Liu Q."/>
            <person name="Fairley S."/>
            <person name="Magor K.E."/>
            <person name="Du Z."/>
            <person name="Hu X."/>
            <person name="Goodman L."/>
            <person name="Tafer H."/>
            <person name="Vignal A."/>
            <person name="Lee T."/>
            <person name="Kim K.W."/>
            <person name="Sheng Z."/>
            <person name="An Y."/>
            <person name="Searle S."/>
            <person name="Herrero J."/>
            <person name="Groenen M.A."/>
            <person name="Crooijmans R.P."/>
            <person name="Faraut T."/>
            <person name="Cai Q."/>
            <person name="Webster R.G."/>
            <person name="Aldridge J.R."/>
            <person name="Warren W.C."/>
            <person name="Bartschat S."/>
            <person name="Kehr S."/>
            <person name="Marz M."/>
            <person name="Stadler P.F."/>
            <person name="Smith J."/>
            <person name="Kraus R.H."/>
            <person name="Zhao Y."/>
            <person name="Ren L."/>
            <person name="Fei J."/>
            <person name="Morisson M."/>
            <person name="Kaiser P."/>
            <person name="Griffin D.K."/>
            <person name="Rao M."/>
            <person name="Pitel F."/>
            <person name="Wang J."/>
            <person name="Li N."/>
        </authorList>
    </citation>
    <scope>NUCLEOTIDE SEQUENCE [LARGE SCALE GENOMIC DNA]</scope>
</reference>
<dbReference type="Proteomes" id="UP000296049">
    <property type="component" value="Unassembled WGS sequence"/>
</dbReference>
<dbReference type="EMBL" id="KB742441">
    <property type="protein sequence ID" value="EOB08519.1"/>
    <property type="molecule type" value="Genomic_DNA"/>
</dbReference>
<evidence type="ECO:0000313" key="3">
    <source>
        <dbReference type="Proteomes" id="UP000296049"/>
    </source>
</evidence>
<proteinExistence type="predicted"/>
<sequence>MIIKAAKSSLLCFWCDAILPPAPSRPAAPLLVVVLSMDIHAEGSLCVHTQLRELLRAVGARCTLCVSQDREGARPKLGGQRKANGKYLGCVAEKASNFSALIQGVGGYFSPVSTAGTLESSMGGKEREKRNTPVPSPKQQATAAVLEEKTPGAEMPVIRISTETAAMLLHLAHLVVVTDLLLEVTCCQPPSWHHRFYEAPSFFEQPSVVFSVGLGACERSTRTRTYSLVPNSHEIKGIPLPQMMDNLGIEEGKEQMDIDA</sequence>
<gene>
    <name evidence="2" type="ORF">Anapl_07008</name>
</gene>
<accession>R0LS10</accession>
<evidence type="ECO:0000313" key="2">
    <source>
        <dbReference type="EMBL" id="EOB08519.1"/>
    </source>
</evidence>
<feature type="region of interest" description="Disordered" evidence="1">
    <location>
        <begin position="118"/>
        <end position="142"/>
    </location>
</feature>
<keyword evidence="3" id="KW-1185">Reference proteome</keyword>
<evidence type="ECO:0000256" key="1">
    <source>
        <dbReference type="SAM" id="MobiDB-lite"/>
    </source>
</evidence>
<protein>
    <submittedName>
        <fullName evidence="2">Uncharacterized protein</fullName>
    </submittedName>
</protein>
<name>R0LS10_ANAPL</name>
<dbReference type="AlphaFoldDB" id="R0LS10"/>